<dbReference type="SMART" id="SM00339">
    <property type="entry name" value="FH"/>
    <property type="match status" value="1"/>
</dbReference>
<reference evidence="11" key="1">
    <citation type="submission" date="2025-08" db="UniProtKB">
        <authorList>
            <consortium name="RefSeq"/>
        </authorList>
    </citation>
    <scope>IDENTIFICATION</scope>
    <source>
        <tissue evidence="11">Sperm</tissue>
    </source>
</reference>
<accession>A0AAJ7X6M0</accession>
<feature type="region of interest" description="Disordered" evidence="7">
    <location>
        <begin position="29"/>
        <end position="51"/>
    </location>
</feature>
<feature type="region of interest" description="Disordered" evidence="7">
    <location>
        <begin position="674"/>
        <end position="727"/>
    </location>
</feature>
<dbReference type="Gene3D" id="1.10.10.10">
    <property type="entry name" value="Winged helix-like DNA-binding domain superfamily/Winged helix DNA-binding domain"/>
    <property type="match status" value="1"/>
</dbReference>
<evidence type="ECO:0000256" key="6">
    <source>
        <dbReference type="PROSITE-ProRule" id="PRU00089"/>
    </source>
</evidence>
<gene>
    <name evidence="11" type="primary">LOC116949706</name>
</gene>
<dbReference type="GO" id="GO:0045893">
    <property type="term" value="P:positive regulation of DNA-templated transcription"/>
    <property type="evidence" value="ECO:0007669"/>
    <property type="project" value="UniProtKB-ARBA"/>
</dbReference>
<name>A0AAJ7X6M0_PETMA</name>
<dbReference type="InterPro" id="IPR001766">
    <property type="entry name" value="Fork_head_dom"/>
</dbReference>
<dbReference type="GO" id="GO:0000978">
    <property type="term" value="F:RNA polymerase II cis-regulatory region sequence-specific DNA binding"/>
    <property type="evidence" value="ECO:0007669"/>
    <property type="project" value="TreeGrafter"/>
</dbReference>
<sequence length="727" mass="76833">MAALDAQELMDRGALALLALRSAPCSPARASPWGEQGDLSDDHHHQPLEPPLARLEGRGVDYVVRKRTVTVGRDSSQGAVDVDMGRSSFISRVHLEIALEGPHFMLRCLGKNGVFVDGVFQRRGAAALRLPKTCVLRFPSTTIRLRFTSLVWETKSPEGVSLGGVGAGSAGGGDRRSPSPPLQPLHPDMSPLKLHIPEPGLDVPSPMPSPTHTISAANSCPASPRGAGMSGMLGCRNARLTLADLHLAAEFAQSAAEKEAEPLVIAAETNLNPNPPPAPTGEENRPKVQTAHLAFEQDESKPPYSYAQLIVQAITSAASKQLTLSGIYAYISKHYPYYRASDKGWQNSIRHNLSLNRYFVKVPRSQEDPGKGSFWRIDPASEGKLAEQAYRKRRARGVPCFRAPFGLLSSRSAPPSPTHRGSLAGVETPDCLSREGSPTPAEHEGVSTHHPTLPTLSDARYTQSAPGSPVSSSQPILVSLQHQLPALIPTKPGTFTLAPGGTYTIATAAPPGRAGQTLGTSAGNPTPVVVQTVTVLRPVSSLGPLEMRGGLPQQMQVQTAQAHLQTMQTVQMQPVQVQVQTAQVQSVQAQAMQAMQALQAGQARQMQAAPVQATQVQAVQLQAVQLQLQAQPPSSTTSSPTLAVANPLQLLAAHASASAALGTKRAAIAENVGPKNVSAEEPVQKRLCAAVRKEESEDDGDVSSDGEGAPLVIATGPDATLHSNGVD</sequence>
<evidence type="ECO:0000256" key="4">
    <source>
        <dbReference type="ARBA" id="ARBA00023163"/>
    </source>
</evidence>
<feature type="domain" description="Fork-head" evidence="9">
    <location>
        <begin position="301"/>
        <end position="396"/>
    </location>
</feature>
<evidence type="ECO:0000256" key="7">
    <source>
        <dbReference type="SAM" id="MobiDB-lite"/>
    </source>
</evidence>
<keyword evidence="2" id="KW-0805">Transcription regulation</keyword>
<dbReference type="PANTHER" id="PTHR45881">
    <property type="entry name" value="CHECKPOINT SUPPRESSOR 1-LIKE, ISOFORM A-RELATED"/>
    <property type="match status" value="1"/>
</dbReference>
<dbReference type="CDD" id="cd22688">
    <property type="entry name" value="FHA_FOXK"/>
    <property type="match status" value="1"/>
</dbReference>
<dbReference type="Proteomes" id="UP001318040">
    <property type="component" value="Chromosome 37"/>
</dbReference>
<evidence type="ECO:0000259" key="8">
    <source>
        <dbReference type="PROSITE" id="PS50006"/>
    </source>
</evidence>
<dbReference type="RefSeq" id="XP_032823206.1">
    <property type="nucleotide sequence ID" value="XM_032967315.1"/>
</dbReference>
<dbReference type="SMART" id="SM00240">
    <property type="entry name" value="FHA"/>
    <property type="match status" value="1"/>
</dbReference>
<dbReference type="PROSITE" id="PS50006">
    <property type="entry name" value="FHA_DOMAIN"/>
    <property type="match status" value="1"/>
</dbReference>
<evidence type="ECO:0000259" key="9">
    <source>
        <dbReference type="PROSITE" id="PS50039"/>
    </source>
</evidence>
<evidence type="ECO:0000256" key="3">
    <source>
        <dbReference type="ARBA" id="ARBA00023125"/>
    </source>
</evidence>
<evidence type="ECO:0000256" key="1">
    <source>
        <dbReference type="ARBA" id="ARBA00004123"/>
    </source>
</evidence>
<dbReference type="PROSITE" id="PS00658">
    <property type="entry name" value="FORK_HEAD_2"/>
    <property type="match status" value="1"/>
</dbReference>
<dbReference type="PROSITE" id="PS00657">
    <property type="entry name" value="FORK_HEAD_1"/>
    <property type="match status" value="1"/>
</dbReference>
<dbReference type="FunFam" id="2.60.200.20:FF:000031">
    <property type="entry name" value="Forkhead box protein K1"/>
    <property type="match status" value="1"/>
</dbReference>
<feature type="DNA-binding region" description="Fork-head" evidence="6">
    <location>
        <begin position="301"/>
        <end position="396"/>
    </location>
</feature>
<evidence type="ECO:0000256" key="2">
    <source>
        <dbReference type="ARBA" id="ARBA00023015"/>
    </source>
</evidence>
<comment type="subcellular location">
    <subcellularLocation>
        <location evidence="1 6">Nucleus</location>
    </subcellularLocation>
</comment>
<dbReference type="AlphaFoldDB" id="A0AAJ7X6M0"/>
<dbReference type="InterPro" id="IPR030456">
    <property type="entry name" value="TF_fork_head_CS_2"/>
</dbReference>
<keyword evidence="5 6" id="KW-0539">Nucleus</keyword>
<evidence type="ECO:0000313" key="11">
    <source>
        <dbReference type="RefSeq" id="XP_032823206.1"/>
    </source>
</evidence>
<keyword evidence="3 6" id="KW-0238">DNA-binding</keyword>
<feature type="domain" description="FHA" evidence="8">
    <location>
        <begin position="69"/>
        <end position="121"/>
    </location>
</feature>
<proteinExistence type="predicted"/>
<dbReference type="InterPro" id="IPR008984">
    <property type="entry name" value="SMAD_FHA_dom_sf"/>
</dbReference>
<dbReference type="Pfam" id="PF00498">
    <property type="entry name" value="FHA"/>
    <property type="match status" value="1"/>
</dbReference>
<dbReference type="GO" id="GO:0000981">
    <property type="term" value="F:DNA-binding transcription factor activity, RNA polymerase II-specific"/>
    <property type="evidence" value="ECO:0007669"/>
    <property type="project" value="TreeGrafter"/>
</dbReference>
<dbReference type="InterPro" id="IPR018122">
    <property type="entry name" value="TF_fork_head_CS_1"/>
</dbReference>
<feature type="compositionally biased region" description="Polar residues" evidence="7">
    <location>
        <begin position="460"/>
        <end position="473"/>
    </location>
</feature>
<dbReference type="InterPro" id="IPR000253">
    <property type="entry name" value="FHA_dom"/>
</dbReference>
<dbReference type="Gene3D" id="2.60.200.20">
    <property type="match status" value="1"/>
</dbReference>
<dbReference type="PANTHER" id="PTHR45881:SF7">
    <property type="entry name" value="CHECKPOINT SUPPRESSOR 1-LIKE, ISOFORM A-RELATED"/>
    <property type="match status" value="1"/>
</dbReference>
<dbReference type="Pfam" id="PF00250">
    <property type="entry name" value="Forkhead"/>
    <property type="match status" value="1"/>
</dbReference>
<dbReference type="KEGG" id="pmrn:116949706"/>
<protein>
    <submittedName>
        <fullName evidence="11">Forkhead box protein K2-like isoform X1</fullName>
    </submittedName>
</protein>
<keyword evidence="4" id="KW-0804">Transcription</keyword>
<dbReference type="SUPFAM" id="SSF49879">
    <property type="entry name" value="SMAD/FHA domain"/>
    <property type="match status" value="1"/>
</dbReference>
<feature type="region of interest" description="Disordered" evidence="7">
    <location>
        <begin position="411"/>
        <end position="473"/>
    </location>
</feature>
<feature type="compositionally biased region" description="Gly residues" evidence="7">
    <location>
        <begin position="162"/>
        <end position="172"/>
    </location>
</feature>
<dbReference type="SUPFAM" id="SSF46785">
    <property type="entry name" value="Winged helix' DNA-binding domain"/>
    <property type="match status" value="1"/>
</dbReference>
<organism evidence="10 11">
    <name type="scientific">Petromyzon marinus</name>
    <name type="common">Sea lamprey</name>
    <dbReference type="NCBI Taxonomy" id="7757"/>
    <lineage>
        <taxon>Eukaryota</taxon>
        <taxon>Metazoa</taxon>
        <taxon>Chordata</taxon>
        <taxon>Craniata</taxon>
        <taxon>Vertebrata</taxon>
        <taxon>Cyclostomata</taxon>
        <taxon>Hyperoartia</taxon>
        <taxon>Petromyzontiformes</taxon>
        <taxon>Petromyzontidae</taxon>
        <taxon>Petromyzon</taxon>
    </lineage>
</organism>
<keyword evidence="10" id="KW-1185">Reference proteome</keyword>
<dbReference type="GO" id="GO:0005634">
    <property type="term" value="C:nucleus"/>
    <property type="evidence" value="ECO:0007669"/>
    <property type="project" value="UniProtKB-SubCell"/>
</dbReference>
<dbReference type="InterPro" id="IPR036388">
    <property type="entry name" value="WH-like_DNA-bd_sf"/>
</dbReference>
<dbReference type="InterPro" id="IPR036390">
    <property type="entry name" value="WH_DNA-bd_sf"/>
</dbReference>
<evidence type="ECO:0000256" key="5">
    <source>
        <dbReference type="ARBA" id="ARBA00023242"/>
    </source>
</evidence>
<evidence type="ECO:0000313" key="10">
    <source>
        <dbReference type="Proteomes" id="UP001318040"/>
    </source>
</evidence>
<dbReference type="PRINTS" id="PR00053">
    <property type="entry name" value="FORKHEAD"/>
</dbReference>
<dbReference type="PROSITE" id="PS50039">
    <property type="entry name" value="FORK_HEAD_3"/>
    <property type="match status" value="1"/>
</dbReference>
<feature type="region of interest" description="Disordered" evidence="7">
    <location>
        <begin position="162"/>
        <end position="188"/>
    </location>
</feature>
<dbReference type="FunFam" id="1.10.10.10:FF:000030">
    <property type="entry name" value="Forkhead box protein K2"/>
    <property type="match status" value="1"/>
</dbReference>